<dbReference type="InterPro" id="IPR001890">
    <property type="entry name" value="RNA-binding_CRM"/>
</dbReference>
<proteinExistence type="predicted"/>
<dbReference type="OrthoDB" id="551352at2759"/>
<keyword evidence="1 2" id="KW-0694">RNA-binding</keyword>
<evidence type="ECO:0000256" key="1">
    <source>
        <dbReference type="ARBA" id="ARBA00022884"/>
    </source>
</evidence>
<evidence type="ECO:0000313" key="5">
    <source>
        <dbReference type="Proteomes" id="UP000708148"/>
    </source>
</evidence>
<feature type="domain" description="CRM" evidence="3">
    <location>
        <begin position="1"/>
        <end position="91"/>
    </location>
</feature>
<dbReference type="SUPFAM" id="SSF75471">
    <property type="entry name" value="YhbY-like"/>
    <property type="match status" value="1"/>
</dbReference>
<dbReference type="Pfam" id="PF01985">
    <property type="entry name" value="CRS1_YhbY"/>
    <property type="match status" value="1"/>
</dbReference>
<dbReference type="AlphaFoldDB" id="A0A8S1JCM7"/>
<evidence type="ECO:0000256" key="2">
    <source>
        <dbReference type="PROSITE-ProRule" id="PRU00626"/>
    </source>
</evidence>
<evidence type="ECO:0000313" key="4">
    <source>
        <dbReference type="EMBL" id="CAD7704754.1"/>
    </source>
</evidence>
<reference evidence="4" key="1">
    <citation type="submission" date="2020-12" db="EMBL/GenBank/DDBJ databases">
        <authorList>
            <person name="Iha C."/>
        </authorList>
    </citation>
    <scope>NUCLEOTIDE SEQUENCE</scope>
</reference>
<dbReference type="Gene3D" id="3.30.110.60">
    <property type="entry name" value="YhbY-like"/>
    <property type="match status" value="1"/>
</dbReference>
<sequence>MRHMLVYKAMKQPIAIIIGKKGVDKGLLNSLKLHFRTHEVLKIKVSKMWKDIVADMAAEVELKSGGVILERHGSRFILFRGYTHADIPRKTPPSDALQNSWWQS</sequence>
<gene>
    <name evidence="4" type="ORF">OSTQU699_LOCUS10109</name>
</gene>
<accession>A0A8S1JCM7</accession>
<dbReference type="Proteomes" id="UP000708148">
    <property type="component" value="Unassembled WGS sequence"/>
</dbReference>
<evidence type="ECO:0000259" key="3">
    <source>
        <dbReference type="PROSITE" id="PS51295"/>
    </source>
</evidence>
<dbReference type="GO" id="GO:0003723">
    <property type="term" value="F:RNA binding"/>
    <property type="evidence" value="ECO:0007669"/>
    <property type="project" value="UniProtKB-UniRule"/>
</dbReference>
<name>A0A8S1JCM7_9CHLO</name>
<comment type="caution">
    <text evidence="4">The sequence shown here is derived from an EMBL/GenBank/DDBJ whole genome shotgun (WGS) entry which is preliminary data.</text>
</comment>
<dbReference type="EMBL" id="CAJHUC010002951">
    <property type="protein sequence ID" value="CAD7704754.1"/>
    <property type="molecule type" value="Genomic_DNA"/>
</dbReference>
<dbReference type="SMART" id="SM01103">
    <property type="entry name" value="CRS1_YhbY"/>
    <property type="match status" value="1"/>
</dbReference>
<keyword evidence="5" id="KW-1185">Reference proteome</keyword>
<dbReference type="InterPro" id="IPR035920">
    <property type="entry name" value="YhbY-like_sf"/>
</dbReference>
<organism evidence="4 5">
    <name type="scientific">Ostreobium quekettii</name>
    <dbReference type="NCBI Taxonomy" id="121088"/>
    <lineage>
        <taxon>Eukaryota</taxon>
        <taxon>Viridiplantae</taxon>
        <taxon>Chlorophyta</taxon>
        <taxon>core chlorophytes</taxon>
        <taxon>Ulvophyceae</taxon>
        <taxon>TCBD clade</taxon>
        <taxon>Bryopsidales</taxon>
        <taxon>Ostreobineae</taxon>
        <taxon>Ostreobiaceae</taxon>
        <taxon>Ostreobium</taxon>
    </lineage>
</organism>
<dbReference type="PROSITE" id="PS51295">
    <property type="entry name" value="CRM"/>
    <property type="match status" value="1"/>
</dbReference>
<protein>
    <recommendedName>
        <fullName evidence="3">CRM domain-containing protein</fullName>
    </recommendedName>
</protein>